<comment type="caution">
    <text evidence="1">The sequence shown here is derived from an EMBL/GenBank/DDBJ whole genome shotgun (WGS) entry which is preliminary data.</text>
</comment>
<evidence type="ECO:0000313" key="2">
    <source>
        <dbReference type="Proteomes" id="UP000298412"/>
    </source>
</evidence>
<keyword evidence="2" id="KW-1185">Reference proteome</keyword>
<proteinExistence type="predicted"/>
<reference evidence="1 2" key="1">
    <citation type="submission" date="2019-03" db="EMBL/GenBank/DDBJ databases">
        <title>Genomics of glacier-inhabiting Cryobacterium strains.</title>
        <authorList>
            <person name="Liu Q."/>
            <person name="Xin Y.-H."/>
        </authorList>
    </citation>
    <scope>NUCLEOTIDE SEQUENCE [LARGE SCALE GENOMIC DNA]</scope>
    <source>
        <strain evidence="1 2">MDT1-3</strain>
    </source>
</reference>
<dbReference type="EMBL" id="SOFP01000009">
    <property type="protein sequence ID" value="TFC20061.1"/>
    <property type="molecule type" value="Genomic_DNA"/>
</dbReference>
<dbReference type="OrthoDB" id="5118451at2"/>
<organism evidence="1 2">
    <name type="scientific">Cryobacterium algoritolerans</name>
    <dbReference type="NCBI Taxonomy" id="1259184"/>
    <lineage>
        <taxon>Bacteria</taxon>
        <taxon>Bacillati</taxon>
        <taxon>Actinomycetota</taxon>
        <taxon>Actinomycetes</taxon>
        <taxon>Micrococcales</taxon>
        <taxon>Microbacteriaceae</taxon>
        <taxon>Cryobacterium</taxon>
    </lineage>
</organism>
<dbReference type="RefSeq" id="WP_134564843.1">
    <property type="nucleotide sequence ID" value="NZ_SOFP01000009.1"/>
</dbReference>
<dbReference type="Pfam" id="PF22091">
    <property type="entry name" value="DUF6941"/>
    <property type="match status" value="1"/>
</dbReference>
<dbReference type="AlphaFoldDB" id="A0A4R8WWS9"/>
<sequence>MAELDYAFLADYAQIEGGKISALGASYTHAIVPSFPTAWITTVAGRIRADESEGPVDLGIKILPPDKSYEIGVSGPIEPGPDVRPYDGKIGLLFTVTAQVPLTSPGLYEVLIFIGGEQVRRLAFNVELASQ</sequence>
<dbReference type="Proteomes" id="UP000298412">
    <property type="component" value="Unassembled WGS sequence"/>
</dbReference>
<evidence type="ECO:0000313" key="1">
    <source>
        <dbReference type="EMBL" id="TFC20061.1"/>
    </source>
</evidence>
<protein>
    <submittedName>
        <fullName evidence="1">Uncharacterized protein</fullName>
    </submittedName>
</protein>
<gene>
    <name evidence="1" type="ORF">E3O19_01435</name>
</gene>
<name>A0A4R8WWS9_9MICO</name>
<dbReference type="InterPro" id="IPR054221">
    <property type="entry name" value="DUF6941"/>
</dbReference>
<accession>A0A4R8WWS9</accession>